<dbReference type="STRING" id="883081.HMPREF9698_00141"/>
<feature type="domain" description="MPN" evidence="8">
    <location>
        <begin position="105"/>
        <end position="227"/>
    </location>
</feature>
<evidence type="ECO:0000259" key="8">
    <source>
        <dbReference type="PROSITE" id="PS50249"/>
    </source>
</evidence>
<keyword evidence="4" id="KW-0378">Hydrolase</keyword>
<protein>
    <submittedName>
        <fullName evidence="9">DNA repair protein RadC</fullName>
    </submittedName>
</protein>
<dbReference type="InterPro" id="IPR001405">
    <property type="entry name" value="UPF0758"/>
</dbReference>
<evidence type="ECO:0000313" key="9">
    <source>
        <dbReference type="EMBL" id="EKU94313.1"/>
    </source>
</evidence>
<evidence type="ECO:0000256" key="2">
    <source>
        <dbReference type="ARBA" id="ARBA00022670"/>
    </source>
</evidence>
<sequence>MSKTIFNVMPDNDKPRERLKECGAHALSNQELLAILLRTGTKEFDVIHLAMQVLERVGDLSELKAISMEELIAIKGIGPSKAVEVLAAIELGKRIYRSKSAKGATINSSQWVGQYMIDEIGGLHQENVLALYLNTKNQIIKQELVFKGSLTNSIAHPREIFRIGIRSSAASIIIGHNHPSGNPEPSQADIAFTRRMEEAGDLIGIQLLDHIIVGEDSFCSMRGEGYL</sequence>
<dbReference type="PROSITE" id="PS50249">
    <property type="entry name" value="MPN"/>
    <property type="match status" value="1"/>
</dbReference>
<comment type="caution">
    <text evidence="9">The sequence shown here is derived from an EMBL/GenBank/DDBJ whole genome shotgun (WGS) entry which is preliminary data.</text>
</comment>
<dbReference type="PANTHER" id="PTHR30471">
    <property type="entry name" value="DNA REPAIR PROTEIN RADC"/>
    <property type="match status" value="1"/>
</dbReference>
<dbReference type="HOGENOM" id="CLU_073529_0_2_9"/>
<keyword evidence="5" id="KW-0862">Zinc</keyword>
<proteinExistence type="inferred from homology"/>
<dbReference type="PROSITE" id="PS01302">
    <property type="entry name" value="UPF0758"/>
    <property type="match status" value="1"/>
</dbReference>
<dbReference type="GO" id="GO:0046872">
    <property type="term" value="F:metal ion binding"/>
    <property type="evidence" value="ECO:0007669"/>
    <property type="project" value="UniProtKB-KW"/>
</dbReference>
<reference evidence="9 10" key="1">
    <citation type="submission" date="2012-09" db="EMBL/GenBank/DDBJ databases">
        <title>The Genome Sequence of Alloiococcus otitis ATCC 51267.</title>
        <authorList>
            <consortium name="The Broad Institute Genome Sequencing Platform"/>
            <person name="Earl A."/>
            <person name="Ward D."/>
            <person name="Feldgarden M."/>
            <person name="Gevers D."/>
            <person name="Huys G."/>
            <person name="Walker B."/>
            <person name="Young S.K."/>
            <person name="Zeng Q."/>
            <person name="Gargeya S."/>
            <person name="Fitzgerald M."/>
            <person name="Haas B."/>
            <person name="Abouelleil A."/>
            <person name="Alvarado L."/>
            <person name="Arachchi H.M."/>
            <person name="Berlin A.M."/>
            <person name="Chapman S.B."/>
            <person name="Goldberg J."/>
            <person name="Griggs A."/>
            <person name="Gujja S."/>
            <person name="Hansen M."/>
            <person name="Howarth C."/>
            <person name="Imamovic A."/>
            <person name="Larimer J."/>
            <person name="McCowen C."/>
            <person name="Montmayeur A."/>
            <person name="Murphy C."/>
            <person name="Neiman D."/>
            <person name="Pearson M."/>
            <person name="Priest M."/>
            <person name="Roberts A."/>
            <person name="Saif S."/>
            <person name="Shea T."/>
            <person name="Sisk P."/>
            <person name="Sykes S."/>
            <person name="Wortman J."/>
            <person name="Nusbaum C."/>
            <person name="Birren B."/>
        </authorList>
    </citation>
    <scope>NUCLEOTIDE SEQUENCE [LARGE SCALE GENOMIC DNA]</scope>
    <source>
        <strain evidence="9 10">ATCC 51267</strain>
    </source>
</reference>
<dbReference type="AlphaFoldDB" id="K9ECB0"/>
<keyword evidence="10" id="KW-1185">Reference proteome</keyword>
<keyword evidence="2" id="KW-0645">Protease</keyword>
<dbReference type="OrthoDB" id="9804482at2"/>
<dbReference type="NCBIfam" id="NF000642">
    <property type="entry name" value="PRK00024.1"/>
    <property type="match status" value="1"/>
</dbReference>
<comment type="similarity">
    <text evidence="1 7">Belongs to the UPF0758 family.</text>
</comment>
<keyword evidence="3" id="KW-0479">Metal-binding</keyword>
<dbReference type="PANTHER" id="PTHR30471:SF3">
    <property type="entry name" value="UPF0758 PROTEIN YEES-RELATED"/>
    <property type="match status" value="1"/>
</dbReference>
<dbReference type="PATRIC" id="fig|883081.3.peg.144"/>
<dbReference type="GO" id="GO:0006508">
    <property type="term" value="P:proteolysis"/>
    <property type="evidence" value="ECO:0007669"/>
    <property type="project" value="UniProtKB-KW"/>
</dbReference>
<accession>K9ECB0</accession>
<dbReference type="NCBIfam" id="TIGR00608">
    <property type="entry name" value="radc"/>
    <property type="match status" value="1"/>
</dbReference>
<evidence type="ECO:0000256" key="4">
    <source>
        <dbReference type="ARBA" id="ARBA00022801"/>
    </source>
</evidence>
<dbReference type="eggNOG" id="COG2003">
    <property type="taxonomic scope" value="Bacteria"/>
</dbReference>
<dbReference type="Proteomes" id="UP000009875">
    <property type="component" value="Unassembled WGS sequence"/>
</dbReference>
<dbReference type="Pfam" id="PF20582">
    <property type="entry name" value="UPF0758_N"/>
    <property type="match status" value="1"/>
</dbReference>
<dbReference type="InterPro" id="IPR020891">
    <property type="entry name" value="UPF0758_CS"/>
</dbReference>
<dbReference type="InterPro" id="IPR010994">
    <property type="entry name" value="RuvA_2-like"/>
</dbReference>
<dbReference type="GO" id="GO:0008237">
    <property type="term" value="F:metallopeptidase activity"/>
    <property type="evidence" value="ECO:0007669"/>
    <property type="project" value="UniProtKB-KW"/>
</dbReference>
<dbReference type="CDD" id="cd08071">
    <property type="entry name" value="MPN_DUF2466"/>
    <property type="match status" value="1"/>
</dbReference>
<evidence type="ECO:0000256" key="7">
    <source>
        <dbReference type="RuleBase" id="RU003797"/>
    </source>
</evidence>
<dbReference type="RefSeq" id="WP_003776320.1">
    <property type="nucleotide sequence ID" value="NZ_JH992957.1"/>
</dbReference>
<dbReference type="SUPFAM" id="SSF47781">
    <property type="entry name" value="RuvA domain 2-like"/>
    <property type="match status" value="1"/>
</dbReference>
<evidence type="ECO:0000256" key="5">
    <source>
        <dbReference type="ARBA" id="ARBA00022833"/>
    </source>
</evidence>
<evidence type="ECO:0000256" key="1">
    <source>
        <dbReference type="ARBA" id="ARBA00010243"/>
    </source>
</evidence>
<name>K9ECB0_9LACT</name>
<organism evidence="9 10">
    <name type="scientific">Alloiococcus otitis ATCC 51267</name>
    <dbReference type="NCBI Taxonomy" id="883081"/>
    <lineage>
        <taxon>Bacteria</taxon>
        <taxon>Bacillati</taxon>
        <taxon>Bacillota</taxon>
        <taxon>Bacilli</taxon>
        <taxon>Lactobacillales</taxon>
        <taxon>Carnobacteriaceae</taxon>
        <taxon>Alloiococcus</taxon>
    </lineage>
</organism>
<gene>
    <name evidence="9" type="ORF">HMPREF9698_00141</name>
</gene>
<dbReference type="Pfam" id="PF04002">
    <property type="entry name" value="RadC"/>
    <property type="match status" value="1"/>
</dbReference>
<keyword evidence="6" id="KW-0482">Metalloprotease</keyword>
<dbReference type="InterPro" id="IPR025657">
    <property type="entry name" value="RadC_JAB"/>
</dbReference>
<dbReference type="Gene3D" id="3.40.140.10">
    <property type="entry name" value="Cytidine Deaminase, domain 2"/>
    <property type="match status" value="1"/>
</dbReference>
<evidence type="ECO:0000313" key="10">
    <source>
        <dbReference type="Proteomes" id="UP000009875"/>
    </source>
</evidence>
<evidence type="ECO:0000256" key="3">
    <source>
        <dbReference type="ARBA" id="ARBA00022723"/>
    </source>
</evidence>
<evidence type="ECO:0000256" key="6">
    <source>
        <dbReference type="ARBA" id="ARBA00023049"/>
    </source>
</evidence>
<dbReference type="EMBL" id="AGXA01000003">
    <property type="protein sequence ID" value="EKU94313.1"/>
    <property type="molecule type" value="Genomic_DNA"/>
</dbReference>
<dbReference type="InterPro" id="IPR046778">
    <property type="entry name" value="UPF0758_N"/>
</dbReference>
<dbReference type="InterPro" id="IPR037518">
    <property type="entry name" value="MPN"/>
</dbReference>